<feature type="transmembrane region" description="Helical" evidence="1">
    <location>
        <begin position="21"/>
        <end position="43"/>
    </location>
</feature>
<accession>A0ABW1J8D0</accession>
<feature type="transmembrane region" description="Helical" evidence="1">
    <location>
        <begin position="93"/>
        <end position="115"/>
    </location>
</feature>
<reference evidence="3" key="1">
    <citation type="journal article" date="2019" name="Int. J. Syst. Evol. Microbiol.">
        <title>The Global Catalogue of Microorganisms (GCM) 10K type strain sequencing project: providing services to taxonomists for standard genome sequencing and annotation.</title>
        <authorList>
            <consortium name="The Broad Institute Genomics Platform"/>
            <consortium name="The Broad Institute Genome Sequencing Center for Infectious Disease"/>
            <person name="Wu L."/>
            <person name="Ma J."/>
        </authorList>
    </citation>
    <scope>NUCLEOTIDE SEQUENCE [LARGE SCALE GENOMIC DNA]</scope>
    <source>
        <strain evidence="3">CCM 8391</strain>
    </source>
</reference>
<feature type="transmembrane region" description="Helical" evidence="1">
    <location>
        <begin position="121"/>
        <end position="145"/>
    </location>
</feature>
<evidence type="ECO:0000313" key="2">
    <source>
        <dbReference type="EMBL" id="MFC5997094.1"/>
    </source>
</evidence>
<dbReference type="InterPro" id="IPR021235">
    <property type="entry name" value="DUF2637"/>
</dbReference>
<organism evidence="2 3">
    <name type="scientific">Pseudonocardia hispaniensis</name>
    <dbReference type="NCBI Taxonomy" id="904933"/>
    <lineage>
        <taxon>Bacteria</taxon>
        <taxon>Bacillati</taxon>
        <taxon>Actinomycetota</taxon>
        <taxon>Actinomycetes</taxon>
        <taxon>Pseudonocardiales</taxon>
        <taxon>Pseudonocardiaceae</taxon>
        <taxon>Pseudonocardia</taxon>
    </lineage>
</organism>
<keyword evidence="1" id="KW-1133">Transmembrane helix</keyword>
<dbReference type="Proteomes" id="UP001596302">
    <property type="component" value="Unassembled WGS sequence"/>
</dbReference>
<proteinExistence type="predicted"/>
<comment type="caution">
    <text evidence="2">The sequence shown here is derived from an EMBL/GenBank/DDBJ whole genome shotgun (WGS) entry which is preliminary data.</text>
</comment>
<keyword evidence="1" id="KW-0472">Membrane</keyword>
<name>A0ABW1J8D0_9PSEU</name>
<dbReference type="Pfam" id="PF10935">
    <property type="entry name" value="DUF2637"/>
    <property type="match status" value="1"/>
</dbReference>
<protein>
    <submittedName>
        <fullName evidence="2">DUF2637 domain-containing protein</fullName>
    </submittedName>
</protein>
<evidence type="ECO:0000313" key="3">
    <source>
        <dbReference type="Proteomes" id="UP001596302"/>
    </source>
</evidence>
<sequence length="250" mass="25849">MVAGRPLRWLPPRLLLEGQPVIRRIPLYGLMVIVAVCAAVLSFSALRDLALLCGFTAELAPMLPIVVDAGAAAGSIIWLGRASPGGARSYGRALALILLSGSVGGNALGHGLAAYSARPHWLVVVAVSAIAPATLAALVHLAVLVGRASPAITEESVMPDRTDIPIWHPVHAPVPAMPAETEAERDVASAAARTLSVVPSAGDEQGDDLDGRAAALVAAGAGRRRLARELAISEHEARQLLARLRGRVAS</sequence>
<keyword evidence="1" id="KW-0812">Transmembrane</keyword>
<dbReference type="EMBL" id="JBHSQW010000044">
    <property type="protein sequence ID" value="MFC5997094.1"/>
    <property type="molecule type" value="Genomic_DNA"/>
</dbReference>
<keyword evidence="3" id="KW-1185">Reference proteome</keyword>
<evidence type="ECO:0000256" key="1">
    <source>
        <dbReference type="SAM" id="Phobius"/>
    </source>
</evidence>
<feature type="transmembrane region" description="Helical" evidence="1">
    <location>
        <begin position="63"/>
        <end position="81"/>
    </location>
</feature>
<dbReference type="RefSeq" id="WP_379588017.1">
    <property type="nucleotide sequence ID" value="NZ_JBHSQW010000044.1"/>
</dbReference>
<gene>
    <name evidence="2" type="ORF">ACFQE5_23050</name>
</gene>